<dbReference type="RefSeq" id="WP_055732381.1">
    <property type="nucleotide sequence ID" value="NZ_BMDY01000005.1"/>
</dbReference>
<feature type="chain" id="PRO_5045438669" evidence="1">
    <location>
        <begin position="22"/>
        <end position="237"/>
    </location>
</feature>
<feature type="signal peptide" evidence="1">
    <location>
        <begin position="1"/>
        <end position="21"/>
    </location>
</feature>
<reference evidence="3" key="1">
    <citation type="journal article" date="2019" name="Int. J. Syst. Evol. Microbiol.">
        <title>The Global Catalogue of Microorganisms (GCM) 10K type strain sequencing project: providing services to taxonomists for standard genome sequencing and annotation.</title>
        <authorList>
            <consortium name="The Broad Institute Genomics Platform"/>
            <consortium name="The Broad Institute Genome Sequencing Center for Infectious Disease"/>
            <person name="Wu L."/>
            <person name="Ma J."/>
        </authorList>
    </citation>
    <scope>NUCLEOTIDE SEQUENCE [LARGE SCALE GENOMIC DNA]</scope>
    <source>
        <strain evidence="3">CGMCC 1.10131</strain>
    </source>
</reference>
<protein>
    <submittedName>
        <fullName evidence="2">Uncharacterized protein</fullName>
    </submittedName>
</protein>
<evidence type="ECO:0000313" key="3">
    <source>
        <dbReference type="Proteomes" id="UP000651977"/>
    </source>
</evidence>
<name>A0ABQ1I0G0_9ALTE</name>
<dbReference type="EMBL" id="BMDY01000005">
    <property type="protein sequence ID" value="GGA99723.1"/>
    <property type="molecule type" value="Genomic_DNA"/>
</dbReference>
<dbReference type="Proteomes" id="UP000651977">
    <property type="component" value="Unassembled WGS sequence"/>
</dbReference>
<proteinExistence type="predicted"/>
<organism evidence="2 3">
    <name type="scientific">Agarivorans gilvus</name>
    <dbReference type="NCBI Taxonomy" id="680279"/>
    <lineage>
        <taxon>Bacteria</taxon>
        <taxon>Pseudomonadati</taxon>
        <taxon>Pseudomonadota</taxon>
        <taxon>Gammaproteobacteria</taxon>
        <taxon>Alteromonadales</taxon>
        <taxon>Alteromonadaceae</taxon>
        <taxon>Agarivorans</taxon>
    </lineage>
</organism>
<evidence type="ECO:0000256" key="1">
    <source>
        <dbReference type="SAM" id="SignalP"/>
    </source>
</evidence>
<sequence>MLFKQLLISAILGLASFASLALPDVVAEYSNTQKKGFEKQSSSFSFARNQQQVITIYPQKQTAEYWQKRANGRHHFYRFFTADQRSVYYPPSDLSSLNIIRSWDSIENLHPLSWLSSLERVDSQTQAGKQVDFYRGTLADIYVELDWLPEYQLPQRILTKQGFKSHEIVLQSLKQDPAFIEQALAEWLSYPSIDYADVGDSENDPFLAKMIRQGFIEHAASGVYDSNGKVIQAAHSH</sequence>
<keyword evidence="1" id="KW-0732">Signal</keyword>
<gene>
    <name evidence="2" type="ORF">GCM10007414_11000</name>
</gene>
<evidence type="ECO:0000313" key="2">
    <source>
        <dbReference type="EMBL" id="GGA99723.1"/>
    </source>
</evidence>
<accession>A0ABQ1I0G0</accession>
<keyword evidence="3" id="KW-1185">Reference proteome</keyword>
<comment type="caution">
    <text evidence="2">The sequence shown here is derived from an EMBL/GenBank/DDBJ whole genome shotgun (WGS) entry which is preliminary data.</text>
</comment>